<dbReference type="Gene3D" id="3.40.50.1110">
    <property type="entry name" value="SGNH hydrolase"/>
    <property type="match status" value="1"/>
</dbReference>
<feature type="signal peptide" evidence="2">
    <location>
        <begin position="1"/>
        <end position="19"/>
    </location>
</feature>
<dbReference type="RefSeq" id="WP_196992625.1">
    <property type="nucleotide sequence ID" value="NZ_JADWYR010000003.1"/>
</dbReference>
<evidence type="ECO:0000256" key="2">
    <source>
        <dbReference type="SAM" id="SignalP"/>
    </source>
</evidence>
<dbReference type="SUPFAM" id="SSF52266">
    <property type="entry name" value="SGNH hydrolase"/>
    <property type="match status" value="1"/>
</dbReference>
<dbReference type="GO" id="GO:0001681">
    <property type="term" value="F:sialate O-acetylesterase activity"/>
    <property type="evidence" value="ECO:0007669"/>
    <property type="project" value="InterPro"/>
</dbReference>
<sequence>MKKILLLFTVTCIACHVFATVKLHNIFQSNMVLQRDMPCTIWGWADKSEKISVTIDNVTYKTKAGKDGSWKIVVPKHDAGGPFSVIVKGSNTIQLDNILYGDIWLCGGQSNMQFRVNEIAVKETDAQRNNNNNIRLFTAGLSTNYVPQDTLSGGQWKICDIKTIQDFSAVGFFFGRHLQENLHIPIGLIADNLGATAVETWMSNDALMTMPQFKDYYDTYLAPGKNFATVRTEFEKIKPEWEKNFYLANDPGLVEKWYDTSTNTSGWKTLQVPGYWNNDELTNFDGAVWMRRTFDLPADYKGNTFNVSLGQLDDYDITWVNGHQVGETLGNFNWRNYSVPVEYLQPKNNVIVVRIFDAGNKGGIYNMFWDPRLAGTWQYRTGAKINAADFTKPLVVNDYVFSSPALLYNGCIAPITNLAIKGVIWYQGEGNASRAEEYKTLFPAMINNWRNKFKQDSLPFLFVQLANYMQEPAMPGNSEWAELREAQAAALQLPNTGMATAIDIGEANDIHPKNKKDVGIRLGLAALKNIYDVDTAYTSPLYESMTVSGDSIIVSFSGNPELKSTDKYGYINGFAIAGKDNVFHWAQAYISNNTVVVYSSAVKSPVAVRYAWADNPGTLNLYSSKGLPVAPFRTDSLPAITAGRLFEYIP</sequence>
<dbReference type="EMBL" id="JADWYR010000003">
    <property type="protein sequence ID" value="MBG9378525.1"/>
    <property type="molecule type" value="Genomic_DNA"/>
</dbReference>
<evidence type="ECO:0000259" key="3">
    <source>
        <dbReference type="Pfam" id="PF03629"/>
    </source>
</evidence>
<accession>A0A931H022</accession>
<dbReference type="InterPro" id="IPR005181">
    <property type="entry name" value="SASA"/>
</dbReference>
<keyword evidence="5" id="KW-1185">Reference proteome</keyword>
<dbReference type="SUPFAM" id="SSF49785">
    <property type="entry name" value="Galactose-binding domain-like"/>
    <property type="match status" value="1"/>
</dbReference>
<evidence type="ECO:0000313" key="4">
    <source>
        <dbReference type="EMBL" id="MBG9378525.1"/>
    </source>
</evidence>
<dbReference type="PANTHER" id="PTHR22901">
    <property type="entry name" value="SIALATE O-ACETYLESTERASE"/>
    <property type="match status" value="1"/>
</dbReference>
<dbReference type="AlphaFoldDB" id="A0A931H022"/>
<keyword evidence="2" id="KW-0732">Signal</keyword>
<gene>
    <name evidence="4" type="ORF">I5907_19980</name>
</gene>
<name>A0A931H022_9BACT</name>
<feature type="domain" description="Sialate O-acetylesterase" evidence="3">
    <location>
        <begin position="102"/>
        <end position="209"/>
    </location>
</feature>
<feature type="domain" description="Sialate O-acetylesterase" evidence="3">
    <location>
        <begin position="412"/>
        <end position="515"/>
    </location>
</feature>
<dbReference type="Proteomes" id="UP000628448">
    <property type="component" value="Unassembled WGS sequence"/>
</dbReference>
<reference evidence="4" key="1">
    <citation type="submission" date="2020-11" db="EMBL/GenBank/DDBJ databases">
        <title>Bacterial whole genome sequence for Panacibacter sp. DH6.</title>
        <authorList>
            <person name="Le V."/>
            <person name="Ko S."/>
            <person name="Ahn C.-Y."/>
            <person name="Oh H.-M."/>
        </authorList>
    </citation>
    <scope>NUCLEOTIDE SEQUENCE</scope>
    <source>
        <strain evidence="4">DH6</strain>
    </source>
</reference>
<dbReference type="Gene3D" id="2.60.40.10">
    <property type="entry name" value="Immunoglobulins"/>
    <property type="match status" value="1"/>
</dbReference>
<comment type="caution">
    <text evidence="4">The sequence shown here is derived from an EMBL/GenBank/DDBJ whole genome shotgun (WGS) entry which is preliminary data.</text>
</comment>
<dbReference type="Gene3D" id="2.60.120.260">
    <property type="entry name" value="Galactose-binding domain-like"/>
    <property type="match status" value="1"/>
</dbReference>
<dbReference type="Pfam" id="PF03629">
    <property type="entry name" value="SASA"/>
    <property type="match status" value="2"/>
</dbReference>
<dbReference type="PANTHER" id="PTHR22901:SF0">
    <property type="entry name" value="SIALATE O-ACETYLESTERASE"/>
    <property type="match status" value="1"/>
</dbReference>
<dbReference type="GO" id="GO:0005975">
    <property type="term" value="P:carbohydrate metabolic process"/>
    <property type="evidence" value="ECO:0007669"/>
    <property type="project" value="TreeGrafter"/>
</dbReference>
<organism evidence="4 5">
    <name type="scientific">Panacibacter microcysteis</name>
    <dbReference type="NCBI Taxonomy" id="2793269"/>
    <lineage>
        <taxon>Bacteria</taxon>
        <taxon>Pseudomonadati</taxon>
        <taxon>Bacteroidota</taxon>
        <taxon>Chitinophagia</taxon>
        <taxon>Chitinophagales</taxon>
        <taxon>Chitinophagaceae</taxon>
        <taxon>Panacibacter</taxon>
    </lineage>
</organism>
<protein>
    <submittedName>
        <fullName evidence="4">9-O-acetylesterase</fullName>
    </submittedName>
</protein>
<dbReference type="InterPro" id="IPR013783">
    <property type="entry name" value="Ig-like_fold"/>
</dbReference>
<evidence type="ECO:0000313" key="5">
    <source>
        <dbReference type="Proteomes" id="UP000628448"/>
    </source>
</evidence>
<keyword evidence="1" id="KW-0378">Hydrolase</keyword>
<proteinExistence type="predicted"/>
<evidence type="ECO:0000256" key="1">
    <source>
        <dbReference type="ARBA" id="ARBA00022801"/>
    </source>
</evidence>
<dbReference type="InterPro" id="IPR036514">
    <property type="entry name" value="SGNH_hydro_sf"/>
</dbReference>
<dbReference type="InterPro" id="IPR039329">
    <property type="entry name" value="SIAE"/>
</dbReference>
<dbReference type="InterPro" id="IPR008979">
    <property type="entry name" value="Galactose-bd-like_sf"/>
</dbReference>
<feature type="chain" id="PRO_5038083221" evidence="2">
    <location>
        <begin position="20"/>
        <end position="650"/>
    </location>
</feature>